<evidence type="ECO:0000313" key="2">
    <source>
        <dbReference type="Proteomes" id="UP000297890"/>
    </source>
</evidence>
<keyword evidence="2" id="KW-1185">Reference proteome</keyword>
<comment type="caution">
    <text evidence="1">The sequence shown here is derived from an EMBL/GenBank/DDBJ whole genome shotgun (WGS) entry which is preliminary data.</text>
</comment>
<dbReference type="EMBL" id="SRIO01000065">
    <property type="protein sequence ID" value="TFZ80361.1"/>
    <property type="molecule type" value="Genomic_DNA"/>
</dbReference>
<dbReference type="Proteomes" id="UP000297890">
    <property type="component" value="Unassembled WGS sequence"/>
</dbReference>
<feature type="non-terminal residue" evidence="1">
    <location>
        <position position="1"/>
    </location>
</feature>
<gene>
    <name evidence="1" type="ORF">E4680_13880</name>
</gene>
<reference evidence="1 2" key="1">
    <citation type="journal article" date="2019" name="ISME J.">
        <title>Candidatus Macondimonas diazotrophica, a novel gammaproteobacterial genus dominating crude-oil-contaminated coastal sediments.</title>
        <authorList>
            <person name="Karthikeyan S."/>
            <person name="Konstantinidis K."/>
        </authorList>
    </citation>
    <scope>NUCLEOTIDE SEQUENCE [LARGE SCALE GENOMIC DNA]</scope>
    <source>
        <strain evidence="1 2">KTK01</strain>
    </source>
</reference>
<protein>
    <submittedName>
        <fullName evidence="1">DUF551 domain-containing protein</fullName>
    </submittedName>
</protein>
<accession>A0A4Z0F6D2</accession>
<name>A0A4Z0F6D2_9GAMM</name>
<dbReference type="AlphaFoldDB" id="A0A4Z0F6D2"/>
<sequence>DDDSQPTWYSCCSERWDLADAVTHWMPLPEPPDTNVPGG</sequence>
<evidence type="ECO:0000313" key="1">
    <source>
        <dbReference type="EMBL" id="TFZ80361.1"/>
    </source>
</evidence>
<organism evidence="1 2">
    <name type="scientific">Candidatus Macondimonas diazotrophica</name>
    <dbReference type="NCBI Taxonomy" id="2305248"/>
    <lineage>
        <taxon>Bacteria</taxon>
        <taxon>Pseudomonadati</taxon>
        <taxon>Pseudomonadota</taxon>
        <taxon>Gammaproteobacteria</taxon>
        <taxon>Chromatiales</taxon>
        <taxon>Ectothiorhodospiraceae</taxon>
        <taxon>Candidatus Macondimonas</taxon>
    </lineage>
</organism>
<dbReference type="OrthoDB" id="1094072at2"/>
<proteinExistence type="predicted"/>